<dbReference type="SUPFAM" id="SSF50475">
    <property type="entry name" value="FMN-binding split barrel"/>
    <property type="match status" value="1"/>
</dbReference>
<comment type="caution">
    <text evidence="2">The sequence shown here is derived from an EMBL/GenBank/DDBJ whole genome shotgun (WGS) entry which is preliminary data.</text>
</comment>
<dbReference type="InterPro" id="IPR011576">
    <property type="entry name" value="Pyridox_Oxase_N"/>
</dbReference>
<sequence>MAESVTVLTDELLSGLEKEPFVLLHTIDADNGFPTSSAISWICAVNRATLRLVIDGRSRLRVNMTSNPAVSVTVFAPGTVQTIYGTARLVTDALEDVPFKLSCYDIEIASIRDAMFYGARLSARPEYEKTYDKRAADKLDGQVFAAMKKA</sequence>
<dbReference type="Gene3D" id="2.30.110.10">
    <property type="entry name" value="Electron Transport, Fmn-binding Protein, Chain A"/>
    <property type="match status" value="1"/>
</dbReference>
<accession>A0A328U1K5</accession>
<name>A0A328U1K5_9BACL</name>
<keyword evidence="3" id="KW-1185">Reference proteome</keyword>
<dbReference type="OrthoDB" id="2381603at2"/>
<proteinExistence type="predicted"/>
<reference evidence="2 3" key="1">
    <citation type="submission" date="2018-06" db="EMBL/GenBank/DDBJ databases">
        <title>Paenibacillus montanisoli sp. nov., isolated from mountain area soil.</title>
        <authorList>
            <person name="Wu M."/>
        </authorList>
    </citation>
    <scope>NUCLEOTIDE SEQUENCE [LARGE SCALE GENOMIC DNA]</scope>
    <source>
        <strain evidence="2 3">RA17</strain>
    </source>
</reference>
<dbReference type="EMBL" id="QLUW01000002">
    <property type="protein sequence ID" value="RAP76678.1"/>
    <property type="molecule type" value="Genomic_DNA"/>
</dbReference>
<dbReference type="Pfam" id="PF01243">
    <property type="entry name" value="PNPOx_N"/>
    <property type="match status" value="1"/>
</dbReference>
<gene>
    <name evidence="2" type="ORF">DL346_15095</name>
</gene>
<organism evidence="2 3">
    <name type="scientific">Paenibacillus montanisoli</name>
    <dbReference type="NCBI Taxonomy" id="2081970"/>
    <lineage>
        <taxon>Bacteria</taxon>
        <taxon>Bacillati</taxon>
        <taxon>Bacillota</taxon>
        <taxon>Bacilli</taxon>
        <taxon>Bacillales</taxon>
        <taxon>Paenibacillaceae</taxon>
        <taxon>Paenibacillus</taxon>
    </lineage>
</organism>
<dbReference type="Proteomes" id="UP000249260">
    <property type="component" value="Unassembled WGS sequence"/>
</dbReference>
<feature type="domain" description="Pyridoxamine 5'-phosphate oxidase N-terminal" evidence="1">
    <location>
        <begin position="8"/>
        <end position="99"/>
    </location>
</feature>
<dbReference type="AlphaFoldDB" id="A0A328U1K5"/>
<dbReference type="RefSeq" id="WP_112882893.1">
    <property type="nucleotide sequence ID" value="NZ_QLUW01000002.1"/>
</dbReference>
<evidence type="ECO:0000313" key="3">
    <source>
        <dbReference type="Proteomes" id="UP000249260"/>
    </source>
</evidence>
<protein>
    <recommendedName>
        <fullName evidence="1">Pyridoxamine 5'-phosphate oxidase N-terminal domain-containing protein</fullName>
    </recommendedName>
</protein>
<evidence type="ECO:0000313" key="2">
    <source>
        <dbReference type="EMBL" id="RAP76678.1"/>
    </source>
</evidence>
<evidence type="ECO:0000259" key="1">
    <source>
        <dbReference type="Pfam" id="PF01243"/>
    </source>
</evidence>
<dbReference type="InterPro" id="IPR012349">
    <property type="entry name" value="Split_barrel_FMN-bd"/>
</dbReference>
<dbReference type="NCBIfam" id="NF005232">
    <property type="entry name" value="PRK06733.1"/>
    <property type="match status" value="1"/>
</dbReference>